<keyword evidence="3" id="KW-0255">Endonuclease</keyword>
<organism evidence="3 4">
    <name type="scientific">Staphylococcus ratti</name>
    <dbReference type="NCBI Taxonomy" id="2892440"/>
    <lineage>
        <taxon>Bacteria</taxon>
        <taxon>Bacillati</taxon>
        <taxon>Bacillota</taxon>
        <taxon>Bacilli</taxon>
        <taxon>Bacillales</taxon>
        <taxon>Staphylococcaceae</taxon>
        <taxon>Staphylococcus</taxon>
    </lineage>
</organism>
<evidence type="ECO:0000313" key="3">
    <source>
        <dbReference type="EMBL" id="UEX89699.1"/>
    </source>
</evidence>
<dbReference type="GO" id="GO:0004519">
    <property type="term" value="F:endonuclease activity"/>
    <property type="evidence" value="ECO:0007669"/>
    <property type="project" value="UniProtKB-KW"/>
</dbReference>
<evidence type="ECO:0000313" key="4">
    <source>
        <dbReference type="Proteomes" id="UP001197626"/>
    </source>
</evidence>
<dbReference type="EMBL" id="CP086654">
    <property type="protein sequence ID" value="UEX89699.1"/>
    <property type="molecule type" value="Genomic_DNA"/>
</dbReference>
<dbReference type="RefSeq" id="WP_229292204.1">
    <property type="nucleotide sequence ID" value="NZ_CP086654.1"/>
</dbReference>
<accession>A0ABY3PBN8</accession>
<feature type="compositionally biased region" description="Basic and acidic residues" evidence="1">
    <location>
        <begin position="183"/>
        <end position="195"/>
    </location>
</feature>
<dbReference type="Proteomes" id="UP001197626">
    <property type="component" value="Chromosome"/>
</dbReference>
<protein>
    <submittedName>
        <fullName evidence="3">HNH endonuclease</fullName>
    </submittedName>
</protein>
<dbReference type="SUPFAM" id="SSF54060">
    <property type="entry name" value="His-Me finger endonucleases"/>
    <property type="match status" value="1"/>
</dbReference>
<reference evidence="3 4" key="1">
    <citation type="journal article" date="2022" name="Pathogens">
        <title>Staphylococcus ratti sp. nov. Isolated from a Lab Rat.</title>
        <authorList>
            <person name="Kovarovic V."/>
            <person name="Sedlacek I."/>
            <person name="Petras P."/>
            <person name="Kralova S."/>
            <person name="Maslanova I."/>
            <person name="Svec P."/>
            <person name="Neumann-Schaal M."/>
            <person name="Botka T."/>
            <person name="Gelbicova T."/>
            <person name="Stankova E."/>
            <person name="Doskar J."/>
            <person name="Pantucek R."/>
        </authorList>
    </citation>
    <scope>NUCLEOTIDE SEQUENCE [LARGE SCALE GENOMIC DNA]</scope>
    <source>
        <strain evidence="3 4">CCM 9025</strain>
    </source>
</reference>
<proteinExistence type="predicted"/>
<evidence type="ECO:0000256" key="1">
    <source>
        <dbReference type="SAM" id="MobiDB-lite"/>
    </source>
</evidence>
<keyword evidence="3" id="KW-0378">Hydrolase</keyword>
<evidence type="ECO:0000259" key="2">
    <source>
        <dbReference type="SMART" id="SM00507"/>
    </source>
</evidence>
<feature type="domain" description="HNH nuclease" evidence="2">
    <location>
        <begin position="59"/>
        <end position="110"/>
    </location>
</feature>
<sequence length="195" mass="22884">MKMIKEIKGYEDILDCYFVNELGGVYSYSANGGKRRKEPKKLKQYVKTGGYLYVALMTNSKKVRYLRTHRIVAAAFIDNPNNKKYVNHIDEDRQNNNVTNLEWVTPRENNLHSLKKKMYVYTFNGDLEKTYLSTKECEKDGYNRGHACACARDETKSHKKRIFSYKPLTKEDVVQRLSKPHYLKGDPRNKNSVRE</sequence>
<keyword evidence="3" id="KW-0540">Nuclease</keyword>
<gene>
    <name evidence="3" type="ORF">LN051_09025</name>
</gene>
<dbReference type="SMART" id="SM00507">
    <property type="entry name" value="HNHc"/>
    <property type="match status" value="1"/>
</dbReference>
<dbReference type="Pfam" id="PF13392">
    <property type="entry name" value="HNH_3"/>
    <property type="match status" value="1"/>
</dbReference>
<keyword evidence="4" id="KW-1185">Reference proteome</keyword>
<dbReference type="InterPro" id="IPR044925">
    <property type="entry name" value="His-Me_finger_sf"/>
</dbReference>
<name>A0ABY3PBN8_9STAP</name>
<dbReference type="Gene3D" id="3.90.75.20">
    <property type="match status" value="1"/>
</dbReference>
<feature type="region of interest" description="Disordered" evidence="1">
    <location>
        <begin position="176"/>
        <end position="195"/>
    </location>
</feature>
<dbReference type="InterPro" id="IPR003615">
    <property type="entry name" value="HNH_nuc"/>
</dbReference>